<feature type="domain" description="Calcineurin-like phosphoesterase" evidence="1">
    <location>
        <begin position="1"/>
        <end position="55"/>
    </location>
</feature>
<dbReference type="RefSeq" id="WP_235805568.1">
    <property type="nucleotide sequence ID" value="NZ_AZEH01000034.1"/>
</dbReference>
<evidence type="ECO:0000313" key="3">
    <source>
        <dbReference type="Proteomes" id="UP000051686"/>
    </source>
</evidence>
<sequence>MKIAVLYDIYGNYPALMVVLSHLNSMKPDLVILGGDLISGPMPLETMEAIEQLKIRLKQLALWVTMIKM</sequence>
<name>A0A0R1MAT5_9LACO</name>
<gene>
    <name evidence="2" type="ORF">FD46_GL001092</name>
</gene>
<dbReference type="SUPFAM" id="SSF56300">
    <property type="entry name" value="Metallo-dependent phosphatases"/>
    <property type="match status" value="1"/>
</dbReference>
<protein>
    <recommendedName>
        <fullName evidence="1">Calcineurin-like phosphoesterase domain-containing protein</fullName>
    </recommendedName>
</protein>
<keyword evidence="3" id="KW-1185">Reference proteome</keyword>
<dbReference type="AlphaFoldDB" id="A0A0R1MAT5"/>
<dbReference type="PATRIC" id="fig|1423777.3.peg.1126"/>
<dbReference type="EMBL" id="AZEH01000034">
    <property type="protein sequence ID" value="KRL05142.1"/>
    <property type="molecule type" value="Genomic_DNA"/>
</dbReference>
<dbReference type="STRING" id="1423777.FD46_GL001092"/>
<dbReference type="InterPro" id="IPR029052">
    <property type="entry name" value="Metallo-depent_PP-like"/>
</dbReference>
<reference evidence="2 3" key="1">
    <citation type="journal article" date="2015" name="Genome Announc.">
        <title>Expanding the biotechnology potential of lactobacilli through comparative genomics of 213 strains and associated genera.</title>
        <authorList>
            <person name="Sun Z."/>
            <person name="Harris H.M."/>
            <person name="McCann A."/>
            <person name="Guo C."/>
            <person name="Argimon S."/>
            <person name="Zhang W."/>
            <person name="Yang X."/>
            <person name="Jeffery I.B."/>
            <person name="Cooney J.C."/>
            <person name="Kagawa T.F."/>
            <person name="Liu W."/>
            <person name="Song Y."/>
            <person name="Salvetti E."/>
            <person name="Wrobel A."/>
            <person name="Rasinkangas P."/>
            <person name="Parkhill J."/>
            <person name="Rea M.C."/>
            <person name="O'Sullivan O."/>
            <person name="Ritari J."/>
            <person name="Douillard F.P."/>
            <person name="Paul Ross R."/>
            <person name="Yang R."/>
            <person name="Briner A.E."/>
            <person name="Felis G.E."/>
            <person name="de Vos W.M."/>
            <person name="Barrangou R."/>
            <person name="Klaenhammer T.R."/>
            <person name="Caufield P.W."/>
            <person name="Cui Y."/>
            <person name="Zhang H."/>
            <person name="O'Toole P.W."/>
        </authorList>
    </citation>
    <scope>NUCLEOTIDE SEQUENCE [LARGE SCALE GENOMIC DNA]</scope>
    <source>
        <strain evidence="2 3">DSM 19972</strain>
    </source>
</reference>
<evidence type="ECO:0000313" key="2">
    <source>
        <dbReference type="EMBL" id="KRL05142.1"/>
    </source>
</evidence>
<dbReference type="Proteomes" id="UP000051686">
    <property type="component" value="Unassembled WGS sequence"/>
</dbReference>
<dbReference type="Pfam" id="PF00149">
    <property type="entry name" value="Metallophos"/>
    <property type="match status" value="1"/>
</dbReference>
<organism evidence="2 3">
    <name type="scientific">Liquorilactobacillus oeni DSM 19972</name>
    <dbReference type="NCBI Taxonomy" id="1423777"/>
    <lineage>
        <taxon>Bacteria</taxon>
        <taxon>Bacillati</taxon>
        <taxon>Bacillota</taxon>
        <taxon>Bacilli</taxon>
        <taxon>Lactobacillales</taxon>
        <taxon>Lactobacillaceae</taxon>
        <taxon>Liquorilactobacillus</taxon>
    </lineage>
</organism>
<comment type="caution">
    <text evidence="2">The sequence shown here is derived from an EMBL/GenBank/DDBJ whole genome shotgun (WGS) entry which is preliminary data.</text>
</comment>
<evidence type="ECO:0000259" key="1">
    <source>
        <dbReference type="Pfam" id="PF00149"/>
    </source>
</evidence>
<dbReference type="GO" id="GO:0016787">
    <property type="term" value="F:hydrolase activity"/>
    <property type="evidence" value="ECO:0007669"/>
    <property type="project" value="InterPro"/>
</dbReference>
<proteinExistence type="predicted"/>
<dbReference type="CDD" id="cd00838">
    <property type="entry name" value="MPP_superfamily"/>
    <property type="match status" value="1"/>
</dbReference>
<accession>A0A0R1MAT5</accession>
<dbReference type="Gene3D" id="3.60.21.10">
    <property type="match status" value="1"/>
</dbReference>
<dbReference type="InterPro" id="IPR004843">
    <property type="entry name" value="Calcineurin-like_PHP"/>
</dbReference>